<feature type="compositionally biased region" description="Pro residues" evidence="1">
    <location>
        <begin position="147"/>
        <end position="158"/>
    </location>
</feature>
<protein>
    <submittedName>
        <fullName evidence="2">Uncharacterized protein</fullName>
    </submittedName>
</protein>
<feature type="region of interest" description="Disordered" evidence="1">
    <location>
        <begin position="1"/>
        <end position="198"/>
    </location>
</feature>
<evidence type="ECO:0000256" key="1">
    <source>
        <dbReference type="SAM" id="MobiDB-lite"/>
    </source>
</evidence>
<organism evidence="2 3">
    <name type="scientific">Lactarius akahatsu</name>
    <dbReference type="NCBI Taxonomy" id="416441"/>
    <lineage>
        <taxon>Eukaryota</taxon>
        <taxon>Fungi</taxon>
        <taxon>Dikarya</taxon>
        <taxon>Basidiomycota</taxon>
        <taxon>Agaricomycotina</taxon>
        <taxon>Agaricomycetes</taxon>
        <taxon>Russulales</taxon>
        <taxon>Russulaceae</taxon>
        <taxon>Lactarius</taxon>
    </lineage>
</organism>
<reference evidence="2" key="1">
    <citation type="submission" date="2022-01" db="EMBL/GenBank/DDBJ databases">
        <title>Comparative genomics reveals a dynamic genome evolution in the ectomycorrhizal milk-cap (Lactarius) mushrooms.</title>
        <authorList>
            <consortium name="DOE Joint Genome Institute"/>
            <person name="Lebreton A."/>
            <person name="Tang N."/>
            <person name="Kuo A."/>
            <person name="LaButti K."/>
            <person name="Drula E."/>
            <person name="Barry K."/>
            <person name="Clum A."/>
            <person name="Lipzen A."/>
            <person name="Mousain D."/>
            <person name="Ng V."/>
            <person name="Wang R."/>
            <person name="Wang X."/>
            <person name="Dai Y."/>
            <person name="Henrissat B."/>
            <person name="Grigoriev I.V."/>
            <person name="Guerin-Laguette A."/>
            <person name="Yu F."/>
            <person name="Martin F.M."/>
        </authorList>
    </citation>
    <scope>NUCLEOTIDE SEQUENCE</scope>
    <source>
        <strain evidence="2">QP</strain>
    </source>
</reference>
<feature type="compositionally biased region" description="Low complexity" evidence="1">
    <location>
        <begin position="168"/>
        <end position="191"/>
    </location>
</feature>
<feature type="compositionally biased region" description="Basic and acidic residues" evidence="1">
    <location>
        <begin position="1"/>
        <end position="11"/>
    </location>
</feature>
<keyword evidence="3" id="KW-1185">Reference proteome</keyword>
<feature type="compositionally biased region" description="Low complexity" evidence="1">
    <location>
        <begin position="106"/>
        <end position="138"/>
    </location>
</feature>
<accession>A0AAD4LQ52</accession>
<dbReference type="EMBL" id="JAKELL010000002">
    <property type="protein sequence ID" value="KAH9000098.1"/>
    <property type="molecule type" value="Genomic_DNA"/>
</dbReference>
<sequence>MSSPPHHDDSSRPMPTRLLSSLKRPFSRPKNDHDRNPSSVRFLISLETPLSPNSSQPERTRGPIHGEAPPNYQQIAMGLHLSRTPHFPAHLAHLYPPSPQPRLHRSPSSPSSSSTPPRTPPRTRASSLSLCPPSSSSRSRSHAHSPPRSPSRLLPPPARSALKKPRAKAAPTTSSSVTPDTASASTVASSVLPQTPTRSLARSGGLLARFLGKERGHAARALVVLADETVRERKAVRFGGLEEEDES</sequence>
<dbReference type="Proteomes" id="UP001201163">
    <property type="component" value="Unassembled WGS sequence"/>
</dbReference>
<gene>
    <name evidence="2" type="ORF">EDB92DRAFT_1829234</name>
</gene>
<name>A0AAD4LQ52_9AGAM</name>
<proteinExistence type="predicted"/>
<feature type="compositionally biased region" description="Polar residues" evidence="1">
    <location>
        <begin position="48"/>
        <end position="57"/>
    </location>
</feature>
<evidence type="ECO:0000313" key="2">
    <source>
        <dbReference type="EMBL" id="KAH9000098.1"/>
    </source>
</evidence>
<evidence type="ECO:0000313" key="3">
    <source>
        <dbReference type="Proteomes" id="UP001201163"/>
    </source>
</evidence>
<comment type="caution">
    <text evidence="2">The sequence shown here is derived from an EMBL/GenBank/DDBJ whole genome shotgun (WGS) entry which is preliminary data.</text>
</comment>
<dbReference type="AlphaFoldDB" id="A0AAD4LQ52"/>